<evidence type="ECO:0000313" key="2">
    <source>
        <dbReference type="Proteomes" id="UP000091820"/>
    </source>
</evidence>
<proteinExistence type="predicted"/>
<dbReference type="EnsemblMetazoa" id="GBRI027399-RA">
    <property type="protein sequence ID" value="GBRI027399-PA"/>
    <property type="gene ID" value="GBRI027399"/>
</dbReference>
<organism evidence="1 2">
    <name type="scientific">Glossina brevipalpis</name>
    <dbReference type="NCBI Taxonomy" id="37001"/>
    <lineage>
        <taxon>Eukaryota</taxon>
        <taxon>Metazoa</taxon>
        <taxon>Ecdysozoa</taxon>
        <taxon>Arthropoda</taxon>
        <taxon>Hexapoda</taxon>
        <taxon>Insecta</taxon>
        <taxon>Pterygota</taxon>
        <taxon>Neoptera</taxon>
        <taxon>Endopterygota</taxon>
        <taxon>Diptera</taxon>
        <taxon>Brachycera</taxon>
        <taxon>Muscomorpha</taxon>
        <taxon>Hippoboscoidea</taxon>
        <taxon>Glossinidae</taxon>
        <taxon>Glossina</taxon>
    </lineage>
</organism>
<evidence type="ECO:0000313" key="1">
    <source>
        <dbReference type="EnsemblMetazoa" id="GBRI027399-PA"/>
    </source>
</evidence>
<reference evidence="1" key="2">
    <citation type="submission" date="2020-05" db="UniProtKB">
        <authorList>
            <consortium name="EnsemblMetazoa"/>
        </authorList>
    </citation>
    <scope>IDENTIFICATION</scope>
    <source>
        <strain evidence="1">IAEA</strain>
    </source>
</reference>
<protein>
    <submittedName>
        <fullName evidence="1">Uncharacterized protein</fullName>
    </submittedName>
</protein>
<dbReference type="InterPro" id="IPR008435">
    <property type="entry name" value="CRF-bd"/>
</dbReference>
<dbReference type="GO" id="GO:0009755">
    <property type="term" value="P:hormone-mediated signaling pathway"/>
    <property type="evidence" value="ECO:0007669"/>
    <property type="project" value="TreeGrafter"/>
</dbReference>
<dbReference type="PANTHER" id="PTHR10278">
    <property type="entry name" value="CORTICOTROPIN-RELEASING FACTOR-BINDING PROTEIN"/>
    <property type="match status" value="1"/>
</dbReference>
<sequence>MKNTIFLFFRPRLMNKKFFRSSQNAALLQYRLPTKGSFIANVRFHKITQPCNVLVHDISALYNMANYGFKRNCSVSALFPAVIQLAHVKIGSKAVRKGKVSYEVKKLNLKKKIQAKKIELKKKKFKKNKFKKKKFKKKKNQKKKF</sequence>
<dbReference type="GO" id="GO:0051460">
    <property type="term" value="P:negative regulation of corticotropin secretion"/>
    <property type="evidence" value="ECO:0007669"/>
    <property type="project" value="TreeGrafter"/>
</dbReference>
<reference evidence="2" key="1">
    <citation type="submission" date="2014-03" db="EMBL/GenBank/DDBJ databases">
        <authorList>
            <person name="Aksoy S."/>
            <person name="Warren W."/>
            <person name="Wilson R.K."/>
        </authorList>
    </citation>
    <scope>NUCLEOTIDE SEQUENCE [LARGE SCALE GENOMIC DNA]</scope>
    <source>
        <strain evidence="2">IAEA</strain>
    </source>
</reference>
<dbReference type="AlphaFoldDB" id="A0A1A9WPQ3"/>
<dbReference type="Proteomes" id="UP000091820">
    <property type="component" value="Unassembled WGS sequence"/>
</dbReference>
<dbReference type="GO" id="GO:0051424">
    <property type="term" value="F:corticotropin-releasing hormone binding"/>
    <property type="evidence" value="ECO:0007669"/>
    <property type="project" value="InterPro"/>
</dbReference>
<dbReference type="STRING" id="37001.A0A1A9WPQ3"/>
<keyword evidence="2" id="KW-1185">Reference proteome</keyword>
<accession>A0A1A9WPQ3</accession>
<dbReference type="PANTHER" id="PTHR10278:SF0">
    <property type="entry name" value="CORTICOTROPIN-RELEASING FACTOR-BINDING PROTEIN"/>
    <property type="match status" value="1"/>
</dbReference>
<dbReference type="VEuPathDB" id="VectorBase:GBRI027399"/>
<name>A0A1A9WPQ3_9MUSC</name>
<dbReference type="GO" id="GO:0005615">
    <property type="term" value="C:extracellular space"/>
    <property type="evidence" value="ECO:0007669"/>
    <property type="project" value="TreeGrafter"/>
</dbReference>